<protein>
    <submittedName>
        <fullName evidence="1">Uncharacterized protein</fullName>
    </submittedName>
</protein>
<accession>A0A061QS68</accession>
<reference evidence="1" key="1">
    <citation type="submission" date="2014-05" db="EMBL/GenBank/DDBJ databases">
        <title>The transcriptome of the halophilic microalga Tetraselmis sp. GSL018 isolated from the Great Salt Lake, Utah.</title>
        <authorList>
            <person name="Jinkerson R.E."/>
            <person name="D'Adamo S."/>
            <person name="Posewitz M.C."/>
        </authorList>
    </citation>
    <scope>NUCLEOTIDE SEQUENCE</scope>
    <source>
        <strain evidence="1">GSL018</strain>
    </source>
</reference>
<gene>
    <name evidence="1" type="ORF">TSPGSL018_26663</name>
</gene>
<sequence length="33" mass="3598">LAHPHSSTGLIPRTHLTALLLMFTCDIGLFAHL</sequence>
<feature type="non-terminal residue" evidence="1">
    <location>
        <position position="1"/>
    </location>
</feature>
<name>A0A061QS68_9CHLO</name>
<dbReference type="AlphaFoldDB" id="A0A061QS68"/>
<evidence type="ECO:0000313" key="1">
    <source>
        <dbReference type="EMBL" id="JAC61285.1"/>
    </source>
</evidence>
<organism evidence="1">
    <name type="scientific">Tetraselmis sp. GSL018</name>
    <dbReference type="NCBI Taxonomy" id="582737"/>
    <lineage>
        <taxon>Eukaryota</taxon>
        <taxon>Viridiplantae</taxon>
        <taxon>Chlorophyta</taxon>
        <taxon>core chlorophytes</taxon>
        <taxon>Chlorodendrophyceae</taxon>
        <taxon>Chlorodendrales</taxon>
        <taxon>Chlorodendraceae</taxon>
        <taxon>Tetraselmis</taxon>
    </lineage>
</organism>
<proteinExistence type="predicted"/>
<dbReference type="EMBL" id="GBEZ01025851">
    <property type="protein sequence ID" value="JAC61285.1"/>
    <property type="molecule type" value="Transcribed_RNA"/>
</dbReference>